<dbReference type="PANTHER" id="PTHR43180">
    <property type="entry name" value="3-OXOACYL-(ACYL-CARRIER-PROTEIN) REDUCTASE (AFU_ORTHOLOGUE AFUA_6G11210)"/>
    <property type="match status" value="1"/>
</dbReference>
<dbReference type="PRINTS" id="PR00081">
    <property type="entry name" value="GDHRDH"/>
</dbReference>
<keyword evidence="2" id="KW-0521">NADP</keyword>
<reference evidence="4 5" key="1">
    <citation type="submission" date="2023-01" db="EMBL/GenBank/DDBJ databases">
        <title>Analysis of 21 Apiospora genomes using comparative genomics revels a genus with tremendous synthesis potential of carbohydrate active enzymes and secondary metabolites.</title>
        <authorList>
            <person name="Sorensen T."/>
        </authorList>
    </citation>
    <scope>NUCLEOTIDE SEQUENCE [LARGE SCALE GENOMIC DNA]</scope>
    <source>
        <strain evidence="4 5">CBS 117206</strain>
    </source>
</reference>
<dbReference type="Gene3D" id="3.40.50.720">
    <property type="entry name" value="NAD(P)-binding Rossmann-like Domain"/>
    <property type="match status" value="1"/>
</dbReference>
<dbReference type="PROSITE" id="PS00061">
    <property type="entry name" value="ADH_SHORT"/>
    <property type="match status" value="1"/>
</dbReference>
<evidence type="ECO:0000313" key="5">
    <source>
        <dbReference type="Proteomes" id="UP001392437"/>
    </source>
</evidence>
<evidence type="ECO:0000313" key="4">
    <source>
        <dbReference type="EMBL" id="KAK8129577.1"/>
    </source>
</evidence>
<dbReference type="Proteomes" id="UP001392437">
    <property type="component" value="Unassembled WGS sequence"/>
</dbReference>
<comment type="caution">
    <text evidence="4">The sequence shown here is derived from an EMBL/GenBank/DDBJ whole genome shotgun (WGS) entry which is preliminary data.</text>
</comment>
<dbReference type="GO" id="GO:0016491">
    <property type="term" value="F:oxidoreductase activity"/>
    <property type="evidence" value="ECO:0007669"/>
    <property type="project" value="UniProtKB-KW"/>
</dbReference>
<organism evidence="4 5">
    <name type="scientific">Apiospora kogelbergensis</name>
    <dbReference type="NCBI Taxonomy" id="1337665"/>
    <lineage>
        <taxon>Eukaryota</taxon>
        <taxon>Fungi</taxon>
        <taxon>Dikarya</taxon>
        <taxon>Ascomycota</taxon>
        <taxon>Pezizomycotina</taxon>
        <taxon>Sordariomycetes</taxon>
        <taxon>Xylariomycetidae</taxon>
        <taxon>Amphisphaeriales</taxon>
        <taxon>Apiosporaceae</taxon>
        <taxon>Apiospora</taxon>
    </lineage>
</organism>
<gene>
    <name evidence="4" type="ORF">PG999_001957</name>
</gene>
<evidence type="ECO:0000256" key="3">
    <source>
        <dbReference type="ARBA" id="ARBA00023002"/>
    </source>
</evidence>
<accession>A0AAW0R6R9</accession>
<evidence type="ECO:0000256" key="1">
    <source>
        <dbReference type="ARBA" id="ARBA00006484"/>
    </source>
</evidence>
<keyword evidence="5" id="KW-1185">Reference proteome</keyword>
<dbReference type="Pfam" id="PF00106">
    <property type="entry name" value="adh_short"/>
    <property type="match status" value="1"/>
</dbReference>
<name>A0AAW0R6R9_9PEZI</name>
<evidence type="ECO:0000256" key="2">
    <source>
        <dbReference type="ARBA" id="ARBA00022857"/>
    </source>
</evidence>
<dbReference type="InterPro" id="IPR002347">
    <property type="entry name" value="SDR_fam"/>
</dbReference>
<dbReference type="InterPro" id="IPR020904">
    <property type="entry name" value="Sc_DH/Rdtase_CS"/>
</dbReference>
<dbReference type="PANTHER" id="PTHR43180:SF80">
    <property type="entry name" value="NAD(P)-BINDING PROTEIN"/>
    <property type="match status" value="1"/>
</dbReference>
<proteinExistence type="inferred from homology"/>
<dbReference type="InterPro" id="IPR036291">
    <property type="entry name" value="NAD(P)-bd_dom_sf"/>
</dbReference>
<comment type="similarity">
    <text evidence="1">Belongs to the short-chain dehydrogenases/reductases (SDR) family.</text>
</comment>
<dbReference type="SUPFAM" id="SSF51735">
    <property type="entry name" value="NAD(P)-binding Rossmann-fold domains"/>
    <property type="match status" value="1"/>
</dbReference>
<keyword evidence="3" id="KW-0560">Oxidoreductase</keyword>
<evidence type="ECO:0008006" key="6">
    <source>
        <dbReference type="Google" id="ProtNLM"/>
    </source>
</evidence>
<protein>
    <recommendedName>
        <fullName evidence="6">NAD(P)-dependent dehydrogenase, short-chain alcohol dehydrogenase family</fullName>
    </recommendedName>
</protein>
<sequence length="318" mass="34450">MASLQIDESNIPFLEGKSAIVTGGASGIGLAAAQLLAQKGASVHVFDVLEPDTSEPAQGLQFHKCDVSCWEELRAAFTAVGKVDFAFANAAVTEQADYFSDVFDRDDQLCEPDGSFQRVLDVNFKAVFYFVKLAWSMMRRCRTHGSIVITTSATAYAPEQSLPVYAAAKAGLVGLVRTLRSVLPEDSITINGVAPAATITRSLPPNLAAPILAMGLPVSTSEHVGRALVYAATARQPRRVAVYGKDAPADKYREGERWNGRIILTLGDTYTELEEPMADLRLRWFGSDNERLTNLQQAATDFRTSVTQQEAEIVSSAV</sequence>
<dbReference type="EMBL" id="JAQQWP010000002">
    <property type="protein sequence ID" value="KAK8129577.1"/>
    <property type="molecule type" value="Genomic_DNA"/>
</dbReference>
<dbReference type="AlphaFoldDB" id="A0AAW0R6R9"/>